<reference evidence="2" key="1">
    <citation type="submission" date="2018-11" db="EMBL/GenBank/DDBJ databases">
        <authorList>
            <consortium name="Pathogen Informatics"/>
        </authorList>
    </citation>
    <scope>NUCLEOTIDE SEQUENCE</scope>
</reference>
<keyword evidence="3" id="KW-1185">Reference proteome</keyword>
<protein>
    <submittedName>
        <fullName evidence="2">Uncharacterized protein</fullName>
    </submittedName>
</protein>
<evidence type="ECO:0000313" key="3">
    <source>
        <dbReference type="Proteomes" id="UP000784294"/>
    </source>
</evidence>
<accession>A0A448XS30</accession>
<organism evidence="2 3">
    <name type="scientific">Protopolystoma xenopodis</name>
    <dbReference type="NCBI Taxonomy" id="117903"/>
    <lineage>
        <taxon>Eukaryota</taxon>
        <taxon>Metazoa</taxon>
        <taxon>Spiralia</taxon>
        <taxon>Lophotrochozoa</taxon>
        <taxon>Platyhelminthes</taxon>
        <taxon>Monogenea</taxon>
        <taxon>Polyopisthocotylea</taxon>
        <taxon>Polystomatidea</taxon>
        <taxon>Polystomatidae</taxon>
        <taxon>Protopolystoma</taxon>
    </lineage>
</organism>
<dbReference type="AlphaFoldDB" id="A0A448XS30"/>
<sequence>MKKRVLRTLRSPSLRAQPGGGLIMGDEEEFAREMSQNSQEERKKESTGAVGGRDQLRLNEASLRFGGGTS</sequence>
<dbReference type="EMBL" id="CAAALY010281895">
    <property type="protein sequence ID" value="VEL43488.1"/>
    <property type="molecule type" value="Genomic_DNA"/>
</dbReference>
<evidence type="ECO:0000256" key="1">
    <source>
        <dbReference type="SAM" id="MobiDB-lite"/>
    </source>
</evidence>
<comment type="caution">
    <text evidence="2">The sequence shown here is derived from an EMBL/GenBank/DDBJ whole genome shotgun (WGS) entry which is preliminary data.</text>
</comment>
<gene>
    <name evidence="2" type="ORF">PXEA_LOCUS36928</name>
</gene>
<dbReference type="Proteomes" id="UP000784294">
    <property type="component" value="Unassembled WGS sequence"/>
</dbReference>
<proteinExistence type="predicted"/>
<evidence type="ECO:0000313" key="2">
    <source>
        <dbReference type="EMBL" id="VEL43488.1"/>
    </source>
</evidence>
<name>A0A448XS30_9PLAT</name>
<feature type="region of interest" description="Disordered" evidence="1">
    <location>
        <begin position="1"/>
        <end position="70"/>
    </location>
</feature>